<dbReference type="InterPro" id="IPR000835">
    <property type="entry name" value="HTH_MarR-typ"/>
</dbReference>
<sequence length="148" mass="16817">MDRNPDDAVAAIERAMVRVRRRQNRRALAREANVDPALTVVADVLEGEHEAARPCTVTSLADLLGVDQPRASKLVARAVEAGLLRRVADQRDGRRSLLELTEQGWHHVEEVRAHRQERFERAMRGWSTKERSEFARSLTRFVDALDQG</sequence>
<dbReference type="Gene3D" id="1.10.10.10">
    <property type="entry name" value="Winged helix-like DNA-binding domain superfamily/Winged helix DNA-binding domain"/>
    <property type="match status" value="1"/>
</dbReference>
<dbReference type="RefSeq" id="WP_377859159.1">
    <property type="nucleotide sequence ID" value="NZ_JBHLZU010000026.1"/>
</dbReference>
<evidence type="ECO:0000259" key="1">
    <source>
        <dbReference type="PROSITE" id="PS50995"/>
    </source>
</evidence>
<evidence type="ECO:0000313" key="3">
    <source>
        <dbReference type="Proteomes" id="UP001589693"/>
    </source>
</evidence>
<dbReference type="Pfam" id="PF12802">
    <property type="entry name" value="MarR_2"/>
    <property type="match status" value="1"/>
</dbReference>
<dbReference type="Proteomes" id="UP001589693">
    <property type="component" value="Unassembled WGS sequence"/>
</dbReference>
<organism evidence="2 3">
    <name type="scientific">Allokutzneria oryzae</name>
    <dbReference type="NCBI Taxonomy" id="1378989"/>
    <lineage>
        <taxon>Bacteria</taxon>
        <taxon>Bacillati</taxon>
        <taxon>Actinomycetota</taxon>
        <taxon>Actinomycetes</taxon>
        <taxon>Pseudonocardiales</taxon>
        <taxon>Pseudonocardiaceae</taxon>
        <taxon>Allokutzneria</taxon>
    </lineage>
</organism>
<dbReference type="InterPro" id="IPR039422">
    <property type="entry name" value="MarR/SlyA-like"/>
</dbReference>
<dbReference type="InterPro" id="IPR036390">
    <property type="entry name" value="WH_DNA-bd_sf"/>
</dbReference>
<gene>
    <name evidence="2" type="ORF">ACFFQA_29065</name>
</gene>
<dbReference type="PANTHER" id="PTHR33164:SF57">
    <property type="entry name" value="MARR-FAMILY TRANSCRIPTIONAL REGULATOR"/>
    <property type="match status" value="1"/>
</dbReference>
<proteinExistence type="predicted"/>
<protein>
    <submittedName>
        <fullName evidence="2">MarR family winged helix-turn-helix transcriptional regulator</fullName>
    </submittedName>
</protein>
<name>A0ABV6A4C9_9PSEU</name>
<reference evidence="2 3" key="1">
    <citation type="submission" date="2024-09" db="EMBL/GenBank/DDBJ databases">
        <authorList>
            <person name="Sun Q."/>
            <person name="Mori K."/>
        </authorList>
    </citation>
    <scope>NUCLEOTIDE SEQUENCE [LARGE SCALE GENOMIC DNA]</scope>
    <source>
        <strain evidence="2 3">TBRC 7907</strain>
    </source>
</reference>
<dbReference type="EMBL" id="JBHLZU010000026">
    <property type="protein sequence ID" value="MFB9908004.1"/>
    <property type="molecule type" value="Genomic_DNA"/>
</dbReference>
<dbReference type="SMART" id="SM00347">
    <property type="entry name" value="HTH_MARR"/>
    <property type="match status" value="1"/>
</dbReference>
<evidence type="ECO:0000313" key="2">
    <source>
        <dbReference type="EMBL" id="MFB9908004.1"/>
    </source>
</evidence>
<comment type="caution">
    <text evidence="2">The sequence shown here is derived from an EMBL/GenBank/DDBJ whole genome shotgun (WGS) entry which is preliminary data.</text>
</comment>
<dbReference type="InterPro" id="IPR036388">
    <property type="entry name" value="WH-like_DNA-bd_sf"/>
</dbReference>
<dbReference type="SUPFAM" id="SSF46785">
    <property type="entry name" value="Winged helix' DNA-binding domain"/>
    <property type="match status" value="1"/>
</dbReference>
<dbReference type="PROSITE" id="PS50995">
    <property type="entry name" value="HTH_MARR_2"/>
    <property type="match status" value="1"/>
</dbReference>
<dbReference type="PANTHER" id="PTHR33164">
    <property type="entry name" value="TRANSCRIPTIONAL REGULATOR, MARR FAMILY"/>
    <property type="match status" value="1"/>
</dbReference>
<accession>A0ABV6A4C9</accession>
<feature type="domain" description="HTH marR-type" evidence="1">
    <location>
        <begin position="5"/>
        <end position="143"/>
    </location>
</feature>
<keyword evidence="3" id="KW-1185">Reference proteome</keyword>